<keyword evidence="9" id="KW-1185">Reference proteome</keyword>
<evidence type="ECO:0000313" key="8">
    <source>
        <dbReference type="EMBL" id="CAH3040163.1"/>
    </source>
</evidence>
<dbReference type="SUPFAM" id="SSF49599">
    <property type="entry name" value="TRAF domain-like"/>
    <property type="match status" value="2"/>
</dbReference>
<dbReference type="PROSITE" id="PS50089">
    <property type="entry name" value="ZF_RING_2"/>
    <property type="match status" value="1"/>
</dbReference>
<dbReference type="InterPro" id="IPR018957">
    <property type="entry name" value="Znf_C3HC4_RING-type"/>
</dbReference>
<dbReference type="GO" id="GO:0005164">
    <property type="term" value="F:tumor necrosis factor receptor binding"/>
    <property type="evidence" value="ECO:0007669"/>
    <property type="project" value="TreeGrafter"/>
</dbReference>
<evidence type="ECO:0000256" key="3">
    <source>
        <dbReference type="ARBA" id="ARBA00022833"/>
    </source>
</evidence>
<dbReference type="FunFam" id="3.30.40.10:FF:000121">
    <property type="entry name" value="TNF receptor-associated factor"/>
    <property type="match status" value="1"/>
</dbReference>
<accession>A0AAU9W036</accession>
<dbReference type="SUPFAM" id="SSF57850">
    <property type="entry name" value="RING/U-box"/>
    <property type="match status" value="1"/>
</dbReference>
<protein>
    <submittedName>
        <fullName evidence="8">Uncharacterized protein</fullName>
    </submittedName>
</protein>
<dbReference type="Pfam" id="PF02176">
    <property type="entry name" value="zf-TRAF"/>
    <property type="match status" value="1"/>
</dbReference>
<feature type="domain" description="RING-type" evidence="6">
    <location>
        <begin position="27"/>
        <end position="67"/>
    </location>
</feature>
<comment type="caution">
    <text evidence="8">The sequence shown here is derived from an EMBL/GenBank/DDBJ whole genome shotgun (WGS) entry which is preliminary data.</text>
</comment>
<dbReference type="GO" id="GO:0008270">
    <property type="term" value="F:zinc ion binding"/>
    <property type="evidence" value="ECO:0007669"/>
    <property type="project" value="UniProtKB-KW"/>
</dbReference>
<dbReference type="AlphaFoldDB" id="A0AAU9W036"/>
<evidence type="ECO:0000256" key="2">
    <source>
        <dbReference type="ARBA" id="ARBA00022771"/>
    </source>
</evidence>
<evidence type="ECO:0000256" key="4">
    <source>
        <dbReference type="PROSITE-ProRule" id="PRU00207"/>
    </source>
</evidence>
<dbReference type="Pfam" id="PF00097">
    <property type="entry name" value="zf-C3HC4"/>
    <property type="match status" value="1"/>
</dbReference>
<dbReference type="PROSITE" id="PS00518">
    <property type="entry name" value="ZF_RING_1"/>
    <property type="match status" value="1"/>
</dbReference>
<dbReference type="FunFam" id="3.30.40.10:FF:000179">
    <property type="entry name" value="TNF receptor-associated factor"/>
    <property type="match status" value="1"/>
</dbReference>
<keyword evidence="1 4" id="KW-0479">Metal-binding</keyword>
<dbReference type="Proteomes" id="UP001159428">
    <property type="component" value="Unassembled WGS sequence"/>
</dbReference>
<evidence type="ECO:0000259" key="7">
    <source>
        <dbReference type="PROSITE" id="PS50145"/>
    </source>
</evidence>
<evidence type="ECO:0000256" key="5">
    <source>
        <dbReference type="SAM" id="MobiDB-lite"/>
    </source>
</evidence>
<feature type="region of interest" description="Disordered" evidence="5">
    <location>
        <begin position="268"/>
        <end position="297"/>
    </location>
</feature>
<feature type="region of interest" description="Disordered" evidence="5">
    <location>
        <begin position="371"/>
        <end position="411"/>
    </location>
</feature>
<evidence type="ECO:0000259" key="6">
    <source>
        <dbReference type="PROSITE" id="PS50089"/>
    </source>
</evidence>
<dbReference type="GO" id="GO:0031625">
    <property type="term" value="F:ubiquitin protein ligase binding"/>
    <property type="evidence" value="ECO:0007669"/>
    <property type="project" value="TreeGrafter"/>
</dbReference>
<dbReference type="Gene3D" id="3.30.40.10">
    <property type="entry name" value="Zinc/RING finger domain, C3HC4 (zinc finger)"/>
    <property type="match status" value="3"/>
</dbReference>
<feature type="zinc finger region" description="TRAF-type" evidence="4">
    <location>
        <begin position="109"/>
        <end position="162"/>
    </location>
</feature>
<sequence>MASSTNALKLGGYDYTFTGKVPDNFKCLVCLLPMKDPVQIVGCGHRLCSICLESLFRQPSPFCPSDRAPLSRDKIFPDSAYHREILEWTVECPYFGCSWTGELRTVEKHQSECLLKVMQCSNSGCTERLAKKDMEVHESLECPWRKINCEHCQESFVFQEKQKHLEVCQKFPVPCTNNCGLREIAREKLEVHIRDECPKTEVCCEYSNLGCDAMFPRSNTSSHSSSQVDRHLSLTHHCLDANRLQVNDLVSLVAKQSQQIEQLAALGKEESQKRERLEAQVKEESQKRERLEAQVKEESQKRERLVAQVKEESQKRERLEAQVKEESQQKNRLKAHVKEESQKREGLVAQIKEESLQRKLSEVPVKEERVVAVQRKRPEAQVRERPQRTERLGIRCGERESSRRSSSFLFD</sequence>
<dbReference type="InterPro" id="IPR001293">
    <property type="entry name" value="Znf_TRAF"/>
</dbReference>
<dbReference type="InterPro" id="IPR013083">
    <property type="entry name" value="Znf_RING/FYVE/PHD"/>
</dbReference>
<gene>
    <name evidence="8" type="ORF">PMEA_00025779</name>
</gene>
<proteinExistence type="predicted"/>
<evidence type="ECO:0000313" key="9">
    <source>
        <dbReference type="Proteomes" id="UP001159428"/>
    </source>
</evidence>
<dbReference type="GO" id="GO:0043122">
    <property type="term" value="P:regulation of canonical NF-kappaB signal transduction"/>
    <property type="evidence" value="ECO:0007669"/>
    <property type="project" value="TreeGrafter"/>
</dbReference>
<dbReference type="PROSITE" id="PS50145">
    <property type="entry name" value="ZF_TRAF"/>
    <property type="match status" value="2"/>
</dbReference>
<feature type="domain" description="TRAF-type" evidence="7">
    <location>
        <begin position="109"/>
        <end position="162"/>
    </location>
</feature>
<keyword evidence="3 4" id="KW-0862">Zinc</keyword>
<feature type="domain" description="TRAF-type" evidence="7">
    <location>
        <begin position="164"/>
        <end position="217"/>
    </location>
</feature>
<dbReference type="PANTHER" id="PTHR10131">
    <property type="entry name" value="TNF RECEPTOR ASSOCIATED FACTOR"/>
    <property type="match status" value="1"/>
</dbReference>
<organism evidence="8 9">
    <name type="scientific">Pocillopora meandrina</name>
    <dbReference type="NCBI Taxonomy" id="46732"/>
    <lineage>
        <taxon>Eukaryota</taxon>
        <taxon>Metazoa</taxon>
        <taxon>Cnidaria</taxon>
        <taxon>Anthozoa</taxon>
        <taxon>Hexacorallia</taxon>
        <taxon>Scleractinia</taxon>
        <taxon>Astrocoeniina</taxon>
        <taxon>Pocilloporidae</taxon>
        <taxon>Pocillopora</taxon>
    </lineage>
</organism>
<dbReference type="InterPro" id="IPR001841">
    <property type="entry name" value="Znf_RING"/>
</dbReference>
<feature type="compositionally biased region" description="Basic and acidic residues" evidence="5">
    <location>
        <begin position="316"/>
        <end position="329"/>
    </location>
</feature>
<dbReference type="EMBL" id="CALNXJ010000005">
    <property type="protein sequence ID" value="CAH3040163.1"/>
    <property type="molecule type" value="Genomic_DNA"/>
</dbReference>
<feature type="zinc finger region" description="TRAF-type" evidence="4">
    <location>
        <begin position="164"/>
        <end position="217"/>
    </location>
</feature>
<feature type="compositionally biased region" description="Basic and acidic residues" evidence="5">
    <location>
        <begin position="371"/>
        <end position="403"/>
    </location>
</feature>
<reference evidence="8 9" key="1">
    <citation type="submission" date="2022-05" db="EMBL/GenBank/DDBJ databases">
        <authorList>
            <consortium name="Genoscope - CEA"/>
            <person name="William W."/>
        </authorList>
    </citation>
    <scope>NUCLEOTIDE SEQUENCE [LARGE SCALE GENOMIC DNA]</scope>
</reference>
<feature type="region of interest" description="Disordered" evidence="5">
    <location>
        <begin position="316"/>
        <end position="341"/>
    </location>
</feature>
<evidence type="ECO:0000256" key="1">
    <source>
        <dbReference type="ARBA" id="ARBA00022723"/>
    </source>
</evidence>
<name>A0AAU9W036_9CNID</name>
<keyword evidence="2 4" id="KW-0863">Zinc-finger</keyword>
<dbReference type="PANTHER" id="PTHR10131:SF94">
    <property type="entry name" value="TNF RECEPTOR-ASSOCIATED FACTOR 4"/>
    <property type="match status" value="1"/>
</dbReference>
<dbReference type="InterPro" id="IPR017907">
    <property type="entry name" value="Znf_RING_CS"/>
</dbReference>